<feature type="signal peptide" evidence="1">
    <location>
        <begin position="1"/>
        <end position="26"/>
    </location>
</feature>
<dbReference type="AlphaFoldDB" id="A0A2W5EPL0"/>
<evidence type="ECO:0000259" key="4">
    <source>
        <dbReference type="Pfam" id="PF17162"/>
    </source>
</evidence>
<reference evidence="5 6" key="1">
    <citation type="submission" date="2017-11" db="EMBL/GenBank/DDBJ databases">
        <title>Infants hospitalized years apart are colonized by the same room-sourced microbial strains.</title>
        <authorList>
            <person name="Brooks B."/>
            <person name="Olm M.R."/>
            <person name="Firek B.A."/>
            <person name="Baker R."/>
            <person name="Thomas B.C."/>
            <person name="Morowitz M.J."/>
            <person name="Banfield J.F."/>
        </authorList>
    </citation>
    <scope>NUCLEOTIDE SEQUENCE [LARGE SCALE GENOMIC DNA]</scope>
    <source>
        <strain evidence="5">S2_009_000_R2_76</strain>
    </source>
</reference>
<dbReference type="GO" id="GO:0008237">
    <property type="term" value="F:metallopeptidase activity"/>
    <property type="evidence" value="ECO:0007669"/>
    <property type="project" value="UniProtKB-KW"/>
</dbReference>
<keyword evidence="5" id="KW-0482">Metalloprotease</keyword>
<comment type="caution">
    <text evidence="5">The sequence shown here is derived from an EMBL/GenBank/DDBJ whole genome shotgun (WGS) entry which is preliminary data.</text>
</comment>
<dbReference type="GO" id="GO:0006508">
    <property type="term" value="P:proteolysis"/>
    <property type="evidence" value="ECO:0007669"/>
    <property type="project" value="UniProtKB-KW"/>
</dbReference>
<dbReference type="InterPro" id="IPR033413">
    <property type="entry name" value="DUF5117"/>
</dbReference>
<organism evidence="5 6">
    <name type="scientific">Pseudopedobacter saltans</name>
    <dbReference type="NCBI Taxonomy" id="151895"/>
    <lineage>
        <taxon>Bacteria</taxon>
        <taxon>Pseudomonadati</taxon>
        <taxon>Bacteroidota</taxon>
        <taxon>Sphingobacteriia</taxon>
        <taxon>Sphingobacteriales</taxon>
        <taxon>Sphingobacteriaceae</taxon>
        <taxon>Pseudopedobacter</taxon>
    </lineage>
</organism>
<evidence type="ECO:0000259" key="2">
    <source>
        <dbReference type="Pfam" id="PF16313"/>
    </source>
</evidence>
<dbReference type="InterPro" id="IPR032534">
    <property type="entry name" value="EcxA_zinc-bd"/>
</dbReference>
<dbReference type="Gene3D" id="3.40.390.10">
    <property type="entry name" value="Collagenase (Catalytic Domain)"/>
    <property type="match status" value="1"/>
</dbReference>
<feature type="domain" description="DUF5118" evidence="4">
    <location>
        <begin position="55"/>
        <end position="104"/>
    </location>
</feature>
<feature type="chain" id="PRO_5016077691" evidence="1">
    <location>
        <begin position="27"/>
        <end position="829"/>
    </location>
</feature>
<feature type="domain" description="EcxA zinc-binding" evidence="2">
    <location>
        <begin position="430"/>
        <end position="745"/>
    </location>
</feature>
<dbReference type="InterPro" id="IPR034032">
    <property type="entry name" value="Zn_MMP-like_bac"/>
</dbReference>
<evidence type="ECO:0000313" key="5">
    <source>
        <dbReference type="EMBL" id="PZP43200.1"/>
    </source>
</evidence>
<dbReference type="SUPFAM" id="SSF55486">
    <property type="entry name" value="Metalloproteases ('zincins'), catalytic domain"/>
    <property type="match status" value="1"/>
</dbReference>
<evidence type="ECO:0000313" key="6">
    <source>
        <dbReference type="Proteomes" id="UP000249645"/>
    </source>
</evidence>
<sequence>MKNNKSKFLKYTICAAAITFSTHTQAQLPFKLEKVQPKVQDSVKTDSLSKARTSIKPYNKVITKDFTSYKGLFTVHRNKDLVYFEIPDSILLREIMVINRLSKVSPGYGIYAGEELDQNTIKFDKGKDSSIKIRTVLYINEADSNSAIFKSLSKANVDPIMATFPILAYGKNSSVIDVSKIIKDKTIINSVTSSNSLAKNAGTGYRDINIESIKAYPLNVEIKVSKNTDSKLKTLPDNTPLTLETQTSFIVLPKVPMGKRYFDPRVGFFADRIKQFSDEQQKVSTKFFALRWRLEPQEKDLDKWKKGQLVKPKKPIVIYIDPGTPKQWRPYLIAGINDWQKAFEEAGFKNAIIGKEWPGNDTTMDMDDARYSVLNYLPSETANAYGPNVHDPRSGEIIQTHIGWYHNVMQLVHDWYFVQAAATDPKARKARFDDELMGQLVRFVSSHEVGHTLGLRHNFGSSSKTPVDSLRNKQYLDVHGHTASIMDYARFNYVAQPEDNIPQNDLFPRIGEYDKWAIEWGYKYVNGKNAEENENILKSLTTTRLQKNERLWFGDGETRRFDARCQTEDLSDNVVKANTYGILNLKRLVPNIVNWTKESNGTYEALTSAYTSVQSQYFRYMGHVLKIIGGIRYDERTDGDLRSAYLVETKAYQKSAIAFFDKELFTTPTWLMDTSVMNKINVPVQADFTAPNFIEDTQIKMINSLLSKEKFQLLQENTTRFGDKAYPIEEYVDDIHHAVWKDLKTSQTWDVYRRNIQKSYVGAIIAYLSSKDPNSIESDVSSVLRLDLVALLSEIQSSLPNVTDKMCKAHLSDLQNRITFYLYPNKIAS</sequence>
<dbReference type="Pfam" id="PF17162">
    <property type="entry name" value="DUF5118"/>
    <property type="match status" value="1"/>
</dbReference>
<feature type="domain" description="DUF5117" evidence="3">
    <location>
        <begin position="113"/>
        <end position="297"/>
    </location>
</feature>
<keyword evidence="1" id="KW-0732">Signal</keyword>
<evidence type="ECO:0000259" key="3">
    <source>
        <dbReference type="Pfam" id="PF17148"/>
    </source>
</evidence>
<proteinExistence type="predicted"/>
<dbReference type="CDD" id="cd04276">
    <property type="entry name" value="ZnMc_MMP_like_2"/>
    <property type="match status" value="1"/>
</dbReference>
<dbReference type="Pfam" id="PF17148">
    <property type="entry name" value="DUF5117"/>
    <property type="match status" value="1"/>
</dbReference>
<dbReference type="Proteomes" id="UP000249645">
    <property type="component" value="Unassembled WGS sequence"/>
</dbReference>
<protein>
    <submittedName>
        <fullName evidence="5">Zinc-dependent metalloprotease</fullName>
    </submittedName>
</protein>
<dbReference type="PANTHER" id="PTHR38478:SF1">
    <property type="entry name" value="ZINC DEPENDENT METALLOPROTEASE DOMAIN LIPOPROTEIN"/>
    <property type="match status" value="1"/>
</dbReference>
<keyword evidence="5" id="KW-0378">Hydrolase</keyword>
<evidence type="ECO:0000256" key="1">
    <source>
        <dbReference type="SAM" id="SignalP"/>
    </source>
</evidence>
<dbReference type="Pfam" id="PF16313">
    <property type="entry name" value="DUF4953"/>
    <property type="match status" value="1"/>
</dbReference>
<dbReference type="PANTHER" id="PTHR38478">
    <property type="entry name" value="PEPTIDASE M1A AND M12B"/>
    <property type="match status" value="1"/>
</dbReference>
<dbReference type="InterPro" id="IPR024079">
    <property type="entry name" value="MetalloPept_cat_dom_sf"/>
</dbReference>
<dbReference type="InterPro" id="IPR033428">
    <property type="entry name" value="DUF5118"/>
</dbReference>
<keyword evidence="5" id="KW-0645">Protease</keyword>
<accession>A0A2W5EPL0</accession>
<name>A0A2W5EPL0_9SPHI</name>
<dbReference type="EMBL" id="QFOI01000383">
    <property type="protein sequence ID" value="PZP43200.1"/>
    <property type="molecule type" value="Genomic_DNA"/>
</dbReference>
<gene>
    <name evidence="5" type="ORF">DI598_15990</name>
</gene>